<keyword evidence="3" id="KW-0472">Membrane</keyword>
<evidence type="ECO:0000256" key="1">
    <source>
        <dbReference type="ARBA" id="ARBA00007583"/>
    </source>
</evidence>
<reference evidence="5" key="1">
    <citation type="journal article" date="2020" name="Nature">
        <title>Giant virus diversity and host interactions through global metagenomics.</title>
        <authorList>
            <person name="Schulz F."/>
            <person name="Roux S."/>
            <person name="Paez-Espino D."/>
            <person name="Jungbluth S."/>
            <person name="Walsh D.A."/>
            <person name="Denef V.J."/>
            <person name="McMahon K.D."/>
            <person name="Konstantinidis K.T."/>
            <person name="Eloe-Fadrosh E.A."/>
            <person name="Kyrpides N.C."/>
            <person name="Woyke T."/>
        </authorList>
    </citation>
    <scope>NUCLEOTIDE SEQUENCE</scope>
    <source>
        <strain evidence="5">GVMAG-M-3300023184-161</strain>
    </source>
</reference>
<sequence length="326" mass="38940">MNLNVIIRILIVFVIFFSINTYVINTESPPFPIDVVYTWKGEETTDNIRTSYNYELQYSLRSIDLYAPWVNNIYVLTDYPKKYPSWIKPDNKKIILIETTDTFPHPNYLPNSNSNAIESTIANIKNLSEHYIYFCDDIFLGKKTKYTDFFTYDGKAIVDEHILETRPILIDEGNNNNNIKYPPSTGRMYNHIPIPQIKSIVKEFNEEYSDYIHWIRMTKNRYKKGFDVCQANRLNTPCQQIHYPICKYMYSKNKAITTYNEYPEKNIFIKNNDDNLLYELNRLIEIKPMFFCINDDQTDMIKREATVKTVFDFFKYYFTEKPNFEK</sequence>
<dbReference type="Pfam" id="PF11380">
    <property type="entry name" value="Stealth_CR2"/>
    <property type="match status" value="1"/>
</dbReference>
<feature type="transmembrane region" description="Helical" evidence="3">
    <location>
        <begin position="5"/>
        <end position="24"/>
    </location>
</feature>
<dbReference type="AlphaFoldDB" id="A0A6C0HP48"/>
<organism evidence="5">
    <name type="scientific">viral metagenome</name>
    <dbReference type="NCBI Taxonomy" id="1070528"/>
    <lineage>
        <taxon>unclassified sequences</taxon>
        <taxon>metagenomes</taxon>
        <taxon>organismal metagenomes</taxon>
    </lineage>
</organism>
<evidence type="ECO:0000256" key="2">
    <source>
        <dbReference type="ARBA" id="ARBA00022679"/>
    </source>
</evidence>
<proteinExistence type="inferred from homology"/>
<keyword evidence="3" id="KW-1133">Transmembrane helix</keyword>
<comment type="similarity">
    <text evidence="1">Belongs to the stealth family.</text>
</comment>
<keyword evidence="3" id="KW-0812">Transmembrane</keyword>
<dbReference type="PANTHER" id="PTHR24045:SF0">
    <property type="entry name" value="N-ACETYLGLUCOSAMINE-1-PHOSPHOTRANSFERASE SUBUNITS ALPHA_BETA"/>
    <property type="match status" value="1"/>
</dbReference>
<feature type="domain" description="Stealth protein CR2 conserved region 2" evidence="4">
    <location>
        <begin position="53"/>
        <end position="155"/>
    </location>
</feature>
<evidence type="ECO:0000259" key="4">
    <source>
        <dbReference type="Pfam" id="PF11380"/>
    </source>
</evidence>
<name>A0A6C0HP48_9ZZZZ</name>
<dbReference type="PANTHER" id="PTHR24045">
    <property type="match status" value="1"/>
</dbReference>
<dbReference type="EMBL" id="MN739997">
    <property type="protein sequence ID" value="QHT82164.1"/>
    <property type="molecule type" value="Genomic_DNA"/>
</dbReference>
<dbReference type="GO" id="GO:0005794">
    <property type="term" value="C:Golgi apparatus"/>
    <property type="evidence" value="ECO:0007669"/>
    <property type="project" value="TreeGrafter"/>
</dbReference>
<dbReference type="GO" id="GO:0016772">
    <property type="term" value="F:transferase activity, transferring phosphorus-containing groups"/>
    <property type="evidence" value="ECO:0007669"/>
    <property type="project" value="InterPro"/>
</dbReference>
<protein>
    <recommendedName>
        <fullName evidence="4">Stealth protein CR2 conserved region 2 domain-containing protein</fullName>
    </recommendedName>
</protein>
<accession>A0A6C0HP48</accession>
<dbReference type="InterPro" id="IPR021520">
    <property type="entry name" value="Stealth_CR2"/>
</dbReference>
<evidence type="ECO:0000256" key="3">
    <source>
        <dbReference type="SAM" id="Phobius"/>
    </source>
</evidence>
<keyword evidence="2" id="KW-0808">Transferase</keyword>
<dbReference type="InterPro" id="IPR047141">
    <property type="entry name" value="Stealth"/>
</dbReference>
<evidence type="ECO:0000313" key="5">
    <source>
        <dbReference type="EMBL" id="QHT82164.1"/>
    </source>
</evidence>